<evidence type="ECO:0000256" key="1">
    <source>
        <dbReference type="SAM" id="MobiDB-lite"/>
    </source>
</evidence>
<feature type="compositionally biased region" description="Polar residues" evidence="1">
    <location>
        <begin position="119"/>
        <end position="131"/>
    </location>
</feature>
<protein>
    <recommendedName>
        <fullName evidence="4">Restriction endonuclease</fullName>
    </recommendedName>
</protein>
<evidence type="ECO:0008006" key="4">
    <source>
        <dbReference type="Google" id="ProtNLM"/>
    </source>
</evidence>
<reference evidence="2 3" key="1">
    <citation type="journal article" date="2019" name="Int. J. Syst. Evol. Microbiol.">
        <title>The Global Catalogue of Microorganisms (GCM) 10K type strain sequencing project: providing services to taxonomists for standard genome sequencing and annotation.</title>
        <authorList>
            <consortium name="The Broad Institute Genomics Platform"/>
            <consortium name="The Broad Institute Genome Sequencing Center for Infectious Disease"/>
            <person name="Wu L."/>
            <person name="Ma J."/>
        </authorList>
    </citation>
    <scope>NUCLEOTIDE SEQUENCE [LARGE SCALE GENOMIC DNA]</scope>
    <source>
        <strain evidence="2 3">CGMCC 1.12562</strain>
    </source>
</reference>
<dbReference type="RefSeq" id="WP_232571657.1">
    <property type="nucleotide sequence ID" value="NZ_CP089466.1"/>
</dbReference>
<accession>A0ABD5ND26</accession>
<dbReference type="EMBL" id="JBHRWN010000002">
    <property type="protein sequence ID" value="MFC3477210.1"/>
    <property type="molecule type" value="Genomic_DNA"/>
</dbReference>
<comment type="caution">
    <text evidence="2">The sequence shown here is derived from an EMBL/GenBank/DDBJ whole genome shotgun (WGS) entry which is preliminary data.</text>
</comment>
<feature type="compositionally biased region" description="Acidic residues" evidence="1">
    <location>
        <begin position="132"/>
        <end position="141"/>
    </location>
</feature>
<gene>
    <name evidence="2" type="ORF">ACFOKC_05680</name>
</gene>
<evidence type="ECO:0000313" key="2">
    <source>
        <dbReference type="EMBL" id="MFC3477210.1"/>
    </source>
</evidence>
<dbReference type="GeneID" id="69116865"/>
<name>A0ABD5ND26_9EURY</name>
<dbReference type="AlphaFoldDB" id="A0ABD5ND26"/>
<dbReference type="Proteomes" id="UP001595660">
    <property type="component" value="Unassembled WGS sequence"/>
</dbReference>
<proteinExistence type="predicted"/>
<organism evidence="2 3">
    <name type="scientific">Halobacterium litoreum</name>
    <dbReference type="NCBI Taxonomy" id="2039234"/>
    <lineage>
        <taxon>Archaea</taxon>
        <taxon>Methanobacteriati</taxon>
        <taxon>Methanobacteriota</taxon>
        <taxon>Stenosarchaea group</taxon>
        <taxon>Halobacteria</taxon>
        <taxon>Halobacteriales</taxon>
        <taxon>Halobacteriaceae</taxon>
        <taxon>Halobacterium</taxon>
    </lineage>
</organism>
<feature type="region of interest" description="Disordered" evidence="1">
    <location>
        <begin position="105"/>
        <end position="141"/>
    </location>
</feature>
<keyword evidence="3" id="KW-1185">Reference proteome</keyword>
<evidence type="ECO:0000313" key="3">
    <source>
        <dbReference type="Proteomes" id="UP001595660"/>
    </source>
</evidence>
<sequence>MSEAPAYLREATTYLNSNGWDTSRKRVREGTFLVLGAKTGLEGEKRLLAMVVTAAAGSVTKDHLKYLLQTARKQDADTVVITAEFGIGDPIEKAAKEHGIGTISTGLVAGDSSDGRGGTQSEPSSESTSWVDSDEQEDDTEGVWTRRRLLIGGGVGVLGGALLVGDRVLGLGGGGSGKFTTERAATEL</sequence>